<dbReference type="HOGENOM" id="CLU_020027_14_3_4"/>
<name>F8GQU0_CUPNN</name>
<dbReference type="InterPro" id="IPR021860">
    <property type="entry name" value="Peptidase_S12_Pab87-rel_C"/>
</dbReference>
<feature type="compositionally biased region" description="Polar residues" evidence="1">
    <location>
        <begin position="399"/>
        <end position="412"/>
    </location>
</feature>
<evidence type="ECO:0000313" key="4">
    <source>
        <dbReference type="EMBL" id="AEI79481.1"/>
    </source>
</evidence>
<dbReference type="GO" id="GO:0008800">
    <property type="term" value="F:beta-lactamase activity"/>
    <property type="evidence" value="ECO:0007669"/>
    <property type="project" value="UniProtKB-EC"/>
</dbReference>
<dbReference type="Gene3D" id="2.40.128.600">
    <property type="match status" value="1"/>
</dbReference>
<accession>F8GQU0</accession>
<dbReference type="SUPFAM" id="SSF56601">
    <property type="entry name" value="beta-lactamase/transpeptidase-like"/>
    <property type="match status" value="1"/>
</dbReference>
<proteinExistence type="predicted"/>
<dbReference type="EC" id="3.5.2.6" evidence="4"/>
<dbReference type="Pfam" id="PF11954">
    <property type="entry name" value="DUF3471"/>
    <property type="match status" value="1"/>
</dbReference>
<feature type="region of interest" description="Disordered" evidence="1">
    <location>
        <begin position="399"/>
        <end position="419"/>
    </location>
</feature>
<evidence type="ECO:0000259" key="2">
    <source>
        <dbReference type="Pfam" id="PF00144"/>
    </source>
</evidence>
<dbReference type="PANTHER" id="PTHR46825">
    <property type="entry name" value="D-ALANYL-D-ALANINE-CARBOXYPEPTIDASE/ENDOPEPTIDASE AMPH"/>
    <property type="match status" value="1"/>
</dbReference>
<sequence length="599" mass="66029">MSRTRHSHFEQAATASPGHGSIRSPCPQERLVLNGFDALVEESMADWKIPGLALAVIRDGEPVLMRGYGVRDSVGSAPVTTATQFMLCSITKSFTAAGLGLLVDERKLNWTTPVRDLIPGFRLHDAVTTERITVRDLLCHHSGMPRHDWLHTPGDLDTSELLARLRHLAPSRDLRERWQYQNLGYVIAGHVAERLSGQRWEDFTGERLLRPLGFSRFGFSADALAAAPDHAHPHTMVGDERLRASLSSIVKPAGGLATSVEDLAKWMRCLLDEGKVGGRALLSPAIVRDMMTPGVHIGMSEFPEVGDQHYGLGLTVEQYRGERTVSHSGSWLGWAALMTLMPSRRIGIAVLTNRAPSAVTALLTYAALDQLCGHPPIDWFTCMQARRHEMLAQLQINQAARQARQHTGTSPSPSHPLHDYAGDYSHPAYGQVTIGADGDALSWRWRGMSGQLAHRHYDVFSTAEKPAEIHPDNLALTFLYNREGTIDSIAAPLEPLVDDIVFHRMASGDATTAAFRARCAGEYRHSVQRIEVALDAAGHLLMTITGQPRYHLLPSEGQTFEIAELPGWRVEFRAPAQEAVDALKLFQPNGTFLALRVQP</sequence>
<protein>
    <submittedName>
        <fullName evidence="4">Beta-lactamase class C</fullName>
        <ecNumber evidence="4">3.5.2.6</ecNumber>
    </submittedName>
</protein>
<dbReference type="Gene3D" id="3.40.710.10">
    <property type="entry name" value="DD-peptidase/beta-lactamase superfamily"/>
    <property type="match status" value="1"/>
</dbReference>
<dbReference type="PANTHER" id="PTHR46825:SF15">
    <property type="entry name" value="BETA-LACTAMASE-RELATED DOMAIN-CONTAINING PROTEIN"/>
    <property type="match status" value="1"/>
</dbReference>
<evidence type="ECO:0000256" key="1">
    <source>
        <dbReference type="SAM" id="MobiDB-lite"/>
    </source>
</evidence>
<dbReference type="EMBL" id="CP002878">
    <property type="protein sequence ID" value="AEI79481.1"/>
    <property type="molecule type" value="Genomic_DNA"/>
</dbReference>
<evidence type="ECO:0000313" key="5">
    <source>
        <dbReference type="Proteomes" id="UP000006798"/>
    </source>
</evidence>
<dbReference type="InterPro" id="IPR001466">
    <property type="entry name" value="Beta-lactam-related"/>
</dbReference>
<feature type="domain" description="Beta-lactamase-related" evidence="2">
    <location>
        <begin position="36"/>
        <end position="361"/>
    </location>
</feature>
<dbReference type="InterPro" id="IPR050491">
    <property type="entry name" value="AmpC-like"/>
</dbReference>
<dbReference type="AlphaFoldDB" id="F8GQU0"/>
<dbReference type="KEGG" id="cnc:CNE_2c05000"/>
<feature type="domain" description="Peptidase S12 Pab87-related C-terminal" evidence="3">
    <location>
        <begin position="411"/>
        <end position="499"/>
    </location>
</feature>
<dbReference type="Proteomes" id="UP000006798">
    <property type="component" value="Chromosome 2"/>
</dbReference>
<gene>
    <name evidence="4" type="primary">bla</name>
    <name evidence="4" type="ordered locus">CNE_2c05000</name>
</gene>
<reference evidence="4 5" key="1">
    <citation type="journal article" date="2011" name="J. Bacteriol.">
        <title>Complete genome sequence of the type strain Cupriavidus necator N-1.</title>
        <authorList>
            <person name="Poehlein A."/>
            <person name="Kusian B."/>
            <person name="Friedrich B."/>
            <person name="Daniel R."/>
            <person name="Bowien B."/>
        </authorList>
    </citation>
    <scope>NUCLEOTIDE SEQUENCE [LARGE SCALE GENOMIC DNA]</scope>
    <source>
        <strain evidence="5">ATCC 43291 / DSM 13513 / CCUG 52238 / LMG 8453 / N-1</strain>
    </source>
</reference>
<feature type="region of interest" description="Disordered" evidence="1">
    <location>
        <begin position="1"/>
        <end position="24"/>
    </location>
</feature>
<dbReference type="InterPro" id="IPR012338">
    <property type="entry name" value="Beta-lactam/transpept-like"/>
</dbReference>
<organism evidence="4 5">
    <name type="scientific">Cupriavidus necator (strain ATCC 43291 / DSM 13513 / CCUG 52238 / LMG 8453 / N-1)</name>
    <name type="common">Ralstonia eutropha</name>
    <dbReference type="NCBI Taxonomy" id="1042878"/>
    <lineage>
        <taxon>Bacteria</taxon>
        <taxon>Pseudomonadati</taxon>
        <taxon>Pseudomonadota</taxon>
        <taxon>Betaproteobacteria</taxon>
        <taxon>Burkholderiales</taxon>
        <taxon>Burkholderiaceae</taxon>
        <taxon>Cupriavidus</taxon>
    </lineage>
</organism>
<evidence type="ECO:0000259" key="3">
    <source>
        <dbReference type="Pfam" id="PF11954"/>
    </source>
</evidence>
<dbReference type="Pfam" id="PF00144">
    <property type="entry name" value="Beta-lactamase"/>
    <property type="match status" value="1"/>
</dbReference>
<keyword evidence="4" id="KW-0378">Hydrolase</keyword>